<proteinExistence type="predicted"/>
<organism evidence="1 2">
    <name type="scientific">Postia placenta MAD-698-R-SB12</name>
    <dbReference type="NCBI Taxonomy" id="670580"/>
    <lineage>
        <taxon>Eukaryota</taxon>
        <taxon>Fungi</taxon>
        <taxon>Dikarya</taxon>
        <taxon>Basidiomycota</taxon>
        <taxon>Agaricomycotina</taxon>
        <taxon>Agaricomycetes</taxon>
        <taxon>Polyporales</taxon>
        <taxon>Adustoporiaceae</taxon>
        <taxon>Rhodonia</taxon>
    </lineage>
</organism>
<evidence type="ECO:0000313" key="1">
    <source>
        <dbReference type="EMBL" id="OSX61461.1"/>
    </source>
</evidence>
<keyword evidence="2" id="KW-1185">Reference proteome</keyword>
<sequence length="102" mass="10986">MSIAIKKAQSNLHLELNGCQHRVDQPFFHHIIGGVGVLVPPSPEGTLGRTLPAMRGTEDCPRAKATIVTVHQANFKRSKCLSSLAAAMVVEATEEVGRWGDV</sequence>
<reference evidence="1 2" key="1">
    <citation type="submission" date="2017-04" db="EMBL/GenBank/DDBJ databases">
        <title>Genome Sequence of the Model Brown-Rot Fungus Postia placenta SB12.</title>
        <authorList>
            <consortium name="DOE Joint Genome Institute"/>
            <person name="Gaskell J."/>
            <person name="Kersten P."/>
            <person name="Larrondo L.F."/>
            <person name="Canessa P."/>
            <person name="Martinez D."/>
            <person name="Hibbett D."/>
            <person name="Schmoll M."/>
            <person name="Kubicek C.P."/>
            <person name="Martinez A.T."/>
            <person name="Yadav J."/>
            <person name="Master E."/>
            <person name="Magnuson J.K."/>
            <person name="James T."/>
            <person name="Yaver D."/>
            <person name="Berka R."/>
            <person name="Labutti K."/>
            <person name="Lipzen A."/>
            <person name="Aerts A."/>
            <person name="Barry K."/>
            <person name="Henrissat B."/>
            <person name="Blanchette R."/>
            <person name="Grigoriev I."/>
            <person name="Cullen D."/>
        </authorList>
    </citation>
    <scope>NUCLEOTIDE SEQUENCE [LARGE SCALE GENOMIC DNA]</scope>
    <source>
        <strain evidence="1 2">MAD-698-R-SB12</strain>
    </source>
</reference>
<dbReference type="EMBL" id="KZ110598">
    <property type="protein sequence ID" value="OSX61461.1"/>
    <property type="molecule type" value="Genomic_DNA"/>
</dbReference>
<accession>A0A1X6MYK8</accession>
<gene>
    <name evidence="1" type="ORF">POSPLADRAFT_1144611</name>
</gene>
<dbReference type="GeneID" id="36330665"/>
<protein>
    <submittedName>
        <fullName evidence="1">Uncharacterized protein</fullName>
    </submittedName>
</protein>
<dbReference type="Proteomes" id="UP000194127">
    <property type="component" value="Unassembled WGS sequence"/>
</dbReference>
<dbReference type="RefSeq" id="XP_024338255.1">
    <property type="nucleotide sequence ID" value="XM_024485716.1"/>
</dbReference>
<dbReference type="AlphaFoldDB" id="A0A1X6MYK8"/>
<name>A0A1X6MYK8_9APHY</name>
<evidence type="ECO:0000313" key="2">
    <source>
        <dbReference type="Proteomes" id="UP000194127"/>
    </source>
</evidence>